<dbReference type="AlphaFoldDB" id="A0A1Q8S315"/>
<proteinExistence type="inferred from homology"/>
<name>A0A1Q8S315_9PEZI</name>
<dbReference type="InterPro" id="IPR015421">
    <property type="entry name" value="PyrdxlP-dep_Trfase_major"/>
</dbReference>
<comment type="caution">
    <text evidence="2">The sequence shown here is derived from an EMBL/GenBank/DDBJ whole genome shotgun (WGS) entry which is preliminary data.</text>
</comment>
<reference evidence="2 3" key="1">
    <citation type="submission" date="2016-11" db="EMBL/GenBank/DDBJ databases">
        <title>Draft Genome Assembly of Colletotrichum chlorophyti a pathogen of herbaceous plants.</title>
        <authorList>
            <person name="Gan P."/>
            <person name="Narusaka M."/>
            <person name="Tsushima A."/>
            <person name="Narusaka Y."/>
            <person name="Takano Y."/>
            <person name="Shirasu K."/>
        </authorList>
    </citation>
    <scope>NUCLEOTIDE SEQUENCE [LARGE SCALE GENOMIC DNA]</scope>
    <source>
        <strain evidence="2 3">NTL11</strain>
    </source>
</reference>
<sequence length="371" mass="40837">MQALTTSNPLWREFLGDRMGLERRYGQLLHTYEKAFAGYFGGFVPIDFRPRSSNAMDPDIVVRIVLTMAELSMSESSESSESPSTDEDNALNTLRWEDAQEKKPRWALLSDTYAAATVSSKTSPGNPLTRFSSPKQSYGNDPILLHTEGVSDHQLSDQIYEAKNNGCIGIIVEIVENQYNGRVMDPETLRRLGAICAKEHLLLVVDETLTAIRCGAPFSFQREEYLGVASPDLVFFGKAIGAQGTAVNFDGQFIKKLGILGSSRGRAIRNWQRQFQKPLPTADLIQAMATIDMAVGGNLTMLSRINGQAIRVFVLERAKEQGHEINPPDVLGGLESLIFVRKDIAGEMLVITTGASGVASVPVKRRCPLKL</sequence>
<organism evidence="2 3">
    <name type="scientific">Colletotrichum chlorophyti</name>
    <dbReference type="NCBI Taxonomy" id="708187"/>
    <lineage>
        <taxon>Eukaryota</taxon>
        <taxon>Fungi</taxon>
        <taxon>Dikarya</taxon>
        <taxon>Ascomycota</taxon>
        <taxon>Pezizomycotina</taxon>
        <taxon>Sordariomycetes</taxon>
        <taxon>Hypocreomycetidae</taxon>
        <taxon>Glomerellales</taxon>
        <taxon>Glomerellaceae</taxon>
        <taxon>Colletotrichum</taxon>
    </lineage>
</organism>
<dbReference type="InterPro" id="IPR005814">
    <property type="entry name" value="Aminotrans_3"/>
</dbReference>
<evidence type="ECO:0000313" key="3">
    <source>
        <dbReference type="Proteomes" id="UP000186583"/>
    </source>
</evidence>
<dbReference type="EMBL" id="MPGH01000027">
    <property type="protein sequence ID" value="OLN95797.1"/>
    <property type="molecule type" value="Genomic_DNA"/>
</dbReference>
<evidence type="ECO:0000256" key="1">
    <source>
        <dbReference type="RuleBase" id="RU003560"/>
    </source>
</evidence>
<dbReference type="Gene3D" id="3.40.640.10">
    <property type="entry name" value="Type I PLP-dependent aspartate aminotransferase-like (Major domain)"/>
    <property type="match status" value="1"/>
</dbReference>
<dbReference type="OrthoDB" id="406765at2759"/>
<evidence type="ECO:0000313" key="2">
    <source>
        <dbReference type="EMBL" id="OLN95797.1"/>
    </source>
</evidence>
<comment type="similarity">
    <text evidence="1">Belongs to the class-III pyridoxal-phosphate-dependent aminotransferase family.</text>
</comment>
<dbReference type="GO" id="GO:0030170">
    <property type="term" value="F:pyridoxal phosphate binding"/>
    <property type="evidence" value="ECO:0007669"/>
    <property type="project" value="InterPro"/>
</dbReference>
<dbReference type="InterPro" id="IPR015424">
    <property type="entry name" value="PyrdxlP-dep_Trfase"/>
</dbReference>
<dbReference type="SUPFAM" id="SSF53383">
    <property type="entry name" value="PLP-dependent transferases"/>
    <property type="match status" value="1"/>
</dbReference>
<keyword evidence="1" id="KW-0663">Pyridoxal phosphate</keyword>
<dbReference type="STRING" id="708187.A0A1Q8S315"/>
<dbReference type="Proteomes" id="UP000186583">
    <property type="component" value="Unassembled WGS sequence"/>
</dbReference>
<accession>A0A1Q8S315</accession>
<dbReference type="Pfam" id="PF00202">
    <property type="entry name" value="Aminotran_3"/>
    <property type="match status" value="1"/>
</dbReference>
<dbReference type="GO" id="GO:0008483">
    <property type="term" value="F:transaminase activity"/>
    <property type="evidence" value="ECO:0007669"/>
    <property type="project" value="InterPro"/>
</dbReference>
<gene>
    <name evidence="2" type="ORF">CCHL11_02743</name>
</gene>
<protein>
    <submittedName>
        <fullName evidence="2">Uncharacterized protein</fullName>
    </submittedName>
</protein>
<keyword evidence="3" id="KW-1185">Reference proteome</keyword>